<feature type="compositionally biased region" description="Polar residues" evidence="1">
    <location>
        <begin position="1"/>
        <end position="14"/>
    </location>
</feature>
<evidence type="ECO:0000256" key="1">
    <source>
        <dbReference type="SAM" id="MobiDB-lite"/>
    </source>
</evidence>
<protein>
    <submittedName>
        <fullName evidence="2">Uncharacterized protein</fullName>
    </submittedName>
</protein>
<organism evidence="2 3">
    <name type="scientific">Exophiala xenobiotica</name>
    <dbReference type="NCBI Taxonomy" id="348802"/>
    <lineage>
        <taxon>Eukaryota</taxon>
        <taxon>Fungi</taxon>
        <taxon>Dikarya</taxon>
        <taxon>Ascomycota</taxon>
        <taxon>Pezizomycotina</taxon>
        <taxon>Eurotiomycetes</taxon>
        <taxon>Chaetothyriomycetidae</taxon>
        <taxon>Chaetothyriales</taxon>
        <taxon>Herpotrichiellaceae</taxon>
        <taxon>Exophiala</taxon>
    </lineage>
</organism>
<proteinExistence type="predicted"/>
<gene>
    <name evidence="2" type="ORF">PV05_10574</name>
</gene>
<evidence type="ECO:0000313" key="3">
    <source>
        <dbReference type="Proteomes" id="UP000054342"/>
    </source>
</evidence>
<feature type="compositionally biased region" description="Low complexity" evidence="1">
    <location>
        <begin position="87"/>
        <end position="99"/>
    </location>
</feature>
<dbReference type="AlphaFoldDB" id="A0A0D2EVL9"/>
<accession>A0A0D2EVL9</accession>
<dbReference type="GeneID" id="25332482"/>
<keyword evidence="3" id="KW-1185">Reference proteome</keyword>
<dbReference type="HOGENOM" id="CLU_1948844_0_0_1"/>
<sequence>MAAQKASSNHTTDNGSSSHSVGGGSSRSYHHSSGLAAETWTGTGMLQPPQRQVNIPTDRSKGTHVAVNQDSFTALINRNGNISGELRGISSVGRSRSSSLDVNLDEDNSSQANGNGGTGNGNNDARRNV</sequence>
<feature type="compositionally biased region" description="Polar residues" evidence="1">
    <location>
        <begin position="40"/>
        <end position="57"/>
    </location>
</feature>
<feature type="region of interest" description="Disordered" evidence="1">
    <location>
        <begin position="1"/>
        <end position="64"/>
    </location>
</feature>
<dbReference type="EMBL" id="KN847322">
    <property type="protein sequence ID" value="KIW51899.1"/>
    <property type="molecule type" value="Genomic_DNA"/>
</dbReference>
<dbReference type="RefSeq" id="XP_013312483.1">
    <property type="nucleotide sequence ID" value="XM_013457029.1"/>
</dbReference>
<reference evidence="2 3" key="1">
    <citation type="submission" date="2015-01" db="EMBL/GenBank/DDBJ databases">
        <title>The Genome Sequence of Exophiala xenobiotica CBS118157.</title>
        <authorList>
            <consortium name="The Broad Institute Genomics Platform"/>
            <person name="Cuomo C."/>
            <person name="de Hoog S."/>
            <person name="Gorbushina A."/>
            <person name="Stielow B."/>
            <person name="Teixiera M."/>
            <person name="Abouelleil A."/>
            <person name="Chapman S.B."/>
            <person name="Priest M."/>
            <person name="Young S.K."/>
            <person name="Wortman J."/>
            <person name="Nusbaum C."/>
            <person name="Birren B."/>
        </authorList>
    </citation>
    <scope>NUCLEOTIDE SEQUENCE [LARGE SCALE GENOMIC DNA]</scope>
    <source>
        <strain evidence="2 3">CBS 118157</strain>
    </source>
</reference>
<name>A0A0D2EVL9_9EURO</name>
<evidence type="ECO:0000313" key="2">
    <source>
        <dbReference type="EMBL" id="KIW51899.1"/>
    </source>
</evidence>
<feature type="region of interest" description="Disordered" evidence="1">
    <location>
        <begin position="79"/>
        <end position="129"/>
    </location>
</feature>
<dbReference type="Proteomes" id="UP000054342">
    <property type="component" value="Unassembled WGS sequence"/>
</dbReference>